<proteinExistence type="predicted"/>
<evidence type="ECO:0000313" key="1">
    <source>
        <dbReference type="EMBL" id="RZU72159.1"/>
    </source>
</evidence>
<gene>
    <name evidence="1" type="ORF">EV384_0503</name>
</gene>
<dbReference type="EMBL" id="SHLD01000001">
    <property type="protein sequence ID" value="RZU72159.1"/>
    <property type="molecule type" value="Genomic_DNA"/>
</dbReference>
<accession>A0A4Q8B5T1</accession>
<dbReference type="AlphaFoldDB" id="A0A4Q8B5T1"/>
<reference evidence="1 2" key="1">
    <citation type="submission" date="2019-02" db="EMBL/GenBank/DDBJ databases">
        <title>Sequencing the genomes of 1000 actinobacteria strains.</title>
        <authorList>
            <person name="Klenk H.-P."/>
        </authorList>
    </citation>
    <scope>NUCLEOTIDE SEQUENCE [LARGE SCALE GENOMIC DNA]</scope>
    <source>
        <strain evidence="1 2">DSM 45612</strain>
    </source>
</reference>
<keyword evidence="2" id="KW-1185">Reference proteome</keyword>
<name>A0A4Q8B5T1_9ACTN</name>
<evidence type="ECO:0000313" key="2">
    <source>
        <dbReference type="Proteomes" id="UP000294114"/>
    </source>
</evidence>
<protein>
    <submittedName>
        <fullName evidence="1">Uncharacterized protein</fullName>
    </submittedName>
</protein>
<dbReference type="RefSeq" id="WP_165439855.1">
    <property type="nucleotide sequence ID" value="NZ_SHLD01000001.1"/>
</dbReference>
<organism evidence="1 2">
    <name type="scientific">Micromonospora kangleipakensis</name>
    <dbReference type="NCBI Taxonomy" id="1077942"/>
    <lineage>
        <taxon>Bacteria</taxon>
        <taxon>Bacillati</taxon>
        <taxon>Actinomycetota</taxon>
        <taxon>Actinomycetes</taxon>
        <taxon>Micromonosporales</taxon>
        <taxon>Micromonosporaceae</taxon>
        <taxon>Micromonospora</taxon>
    </lineage>
</organism>
<sequence>MGDDPCDGAAEKDGHVSEFLIVEVVLRASRIHGAHLSAARVHDTPRLWVQDAEVVGIGHLGSWVIAV</sequence>
<comment type="caution">
    <text evidence="1">The sequence shown here is derived from an EMBL/GenBank/DDBJ whole genome shotgun (WGS) entry which is preliminary data.</text>
</comment>
<dbReference type="Proteomes" id="UP000294114">
    <property type="component" value="Unassembled WGS sequence"/>
</dbReference>